<dbReference type="EMBL" id="JAVHUY010000007">
    <property type="protein sequence ID" value="MDQ7904831.1"/>
    <property type="molecule type" value="Genomic_DNA"/>
</dbReference>
<comment type="caution">
    <text evidence="2">The sequence shown here is derived from an EMBL/GenBank/DDBJ whole genome shotgun (WGS) entry which is preliminary data.</text>
</comment>
<dbReference type="RefSeq" id="WP_308712099.1">
    <property type="nucleotide sequence ID" value="NZ_JAVHUY010000007.1"/>
</dbReference>
<feature type="region of interest" description="Disordered" evidence="1">
    <location>
        <begin position="1"/>
        <end position="24"/>
    </location>
</feature>
<keyword evidence="3" id="KW-1185">Reference proteome</keyword>
<accession>A0ABU0ZCP3</accession>
<gene>
    <name evidence="2" type="ORF">RB614_09890</name>
</gene>
<evidence type="ECO:0000313" key="2">
    <source>
        <dbReference type="EMBL" id="MDQ7904831.1"/>
    </source>
</evidence>
<organism evidence="2 3">
    <name type="scientific">Phytohabitans maris</name>
    <dbReference type="NCBI Taxonomy" id="3071409"/>
    <lineage>
        <taxon>Bacteria</taxon>
        <taxon>Bacillati</taxon>
        <taxon>Actinomycetota</taxon>
        <taxon>Actinomycetes</taxon>
        <taxon>Micromonosporales</taxon>
        <taxon>Micromonosporaceae</taxon>
    </lineage>
</organism>
<name>A0ABU0ZCP3_9ACTN</name>
<evidence type="ECO:0000313" key="3">
    <source>
        <dbReference type="Proteomes" id="UP001230908"/>
    </source>
</evidence>
<evidence type="ECO:0000256" key="1">
    <source>
        <dbReference type="SAM" id="MobiDB-lite"/>
    </source>
</evidence>
<proteinExistence type="predicted"/>
<sequence length="54" mass="5354">MTGKSVAGRARHLTAGGPAYGRHGAARSAAAGGVAGRYETMVCVGLVWPATAAR</sequence>
<dbReference type="Proteomes" id="UP001230908">
    <property type="component" value="Unassembled WGS sequence"/>
</dbReference>
<protein>
    <submittedName>
        <fullName evidence="2">Uncharacterized protein</fullName>
    </submittedName>
</protein>
<reference evidence="2 3" key="1">
    <citation type="submission" date="2023-08" db="EMBL/GenBank/DDBJ databases">
        <title>Phytohabitans sansha sp. nov., isolated from marine sediment.</title>
        <authorList>
            <person name="Zhao Y."/>
            <person name="Yi K."/>
        </authorList>
    </citation>
    <scope>NUCLEOTIDE SEQUENCE [LARGE SCALE GENOMIC DNA]</scope>
    <source>
        <strain evidence="2 3">ZYX-F-186</strain>
    </source>
</reference>